<proteinExistence type="predicted"/>
<reference evidence="2" key="1">
    <citation type="journal article" date="2015" name="MBio">
        <title>Genome-Resolved Metagenomic Analysis Reveals Roles for Candidate Phyla and Other Microbial Community Members in Biogeochemical Transformations in Oil Reservoirs.</title>
        <authorList>
            <person name="Hu P."/>
            <person name="Tom L."/>
            <person name="Singh A."/>
            <person name="Thomas B.C."/>
            <person name="Baker B.J."/>
            <person name="Piceno Y.M."/>
            <person name="Andersen G.L."/>
            <person name="Banfield J.F."/>
        </authorList>
    </citation>
    <scope>NUCLEOTIDE SEQUENCE [LARGE SCALE GENOMIC DNA]</scope>
</reference>
<dbReference type="AlphaFoldDB" id="A0A101GXW9"/>
<sequence length="223" mass="24993">LISVEVKSGETIVFSKNYEMSSMACQEIVETFETEEDALDFFVDDELAFRINVDYVGFIAHLDTSHENYFLTELKPLTQLFEDLGGEVKPVIGVLTKKTTFSGQVLILPLPDADTFMKDFMEISEEQVDFIVDYVKNGGLLVIVLARKEITHPAIESYKLLFEKLPWMVEIEEGGRSVSGTGTRNLEIENGGGVVILTWEEATGTEPISEGTMSYIEMKLGLR</sequence>
<organism evidence="1 2">
    <name type="scientific">Mesotoga infera</name>
    <dbReference type="NCBI Taxonomy" id="1236046"/>
    <lineage>
        <taxon>Bacteria</taxon>
        <taxon>Thermotogati</taxon>
        <taxon>Thermotogota</taxon>
        <taxon>Thermotogae</taxon>
        <taxon>Kosmotogales</taxon>
        <taxon>Kosmotogaceae</taxon>
        <taxon>Mesotoga</taxon>
    </lineage>
</organism>
<comment type="caution">
    <text evidence="1">The sequence shown here is derived from an EMBL/GenBank/DDBJ whole genome shotgun (WGS) entry which is preliminary data.</text>
</comment>
<evidence type="ECO:0000313" key="1">
    <source>
        <dbReference type="EMBL" id="KUK66554.1"/>
    </source>
</evidence>
<accession>A0A101GXW9</accession>
<name>A0A101GXW9_9BACT</name>
<dbReference type="PATRIC" id="fig|1236046.6.peg.1426"/>
<dbReference type="Proteomes" id="UP000054260">
    <property type="component" value="Unassembled WGS sequence"/>
</dbReference>
<dbReference type="EMBL" id="LGGH01000198">
    <property type="protein sequence ID" value="KUK66554.1"/>
    <property type="molecule type" value="Genomic_DNA"/>
</dbReference>
<protein>
    <submittedName>
        <fullName evidence="1">Uncharacterized protein</fullName>
    </submittedName>
</protein>
<evidence type="ECO:0000313" key="2">
    <source>
        <dbReference type="Proteomes" id="UP000054260"/>
    </source>
</evidence>
<gene>
    <name evidence="1" type="ORF">XD86_1150</name>
</gene>
<feature type="non-terminal residue" evidence="1">
    <location>
        <position position="1"/>
    </location>
</feature>